<evidence type="ECO:0000256" key="1">
    <source>
        <dbReference type="SAM" id="MobiDB-lite"/>
    </source>
</evidence>
<feature type="region of interest" description="Disordered" evidence="1">
    <location>
        <begin position="1"/>
        <end position="202"/>
    </location>
</feature>
<protein>
    <submittedName>
        <fullName evidence="2">Uncharacterized protein</fullName>
    </submittedName>
</protein>
<keyword evidence="3" id="KW-1185">Reference proteome</keyword>
<evidence type="ECO:0000313" key="3">
    <source>
        <dbReference type="Proteomes" id="UP000267821"/>
    </source>
</evidence>
<feature type="compositionally biased region" description="Low complexity" evidence="1">
    <location>
        <begin position="94"/>
        <end position="114"/>
    </location>
</feature>
<feature type="compositionally biased region" description="Polar residues" evidence="1">
    <location>
        <begin position="71"/>
        <end position="82"/>
    </location>
</feature>
<dbReference type="Proteomes" id="UP000267821">
    <property type="component" value="Unassembled WGS sequence"/>
</dbReference>
<reference evidence="2 3" key="1">
    <citation type="journal article" date="2018" name="Nat. Ecol. Evol.">
        <title>Pezizomycetes genomes reveal the molecular basis of ectomycorrhizal truffle lifestyle.</title>
        <authorList>
            <person name="Murat C."/>
            <person name="Payen T."/>
            <person name="Noel B."/>
            <person name="Kuo A."/>
            <person name="Morin E."/>
            <person name="Chen J."/>
            <person name="Kohler A."/>
            <person name="Krizsan K."/>
            <person name="Balestrini R."/>
            <person name="Da Silva C."/>
            <person name="Montanini B."/>
            <person name="Hainaut M."/>
            <person name="Levati E."/>
            <person name="Barry K.W."/>
            <person name="Belfiori B."/>
            <person name="Cichocki N."/>
            <person name="Clum A."/>
            <person name="Dockter R.B."/>
            <person name="Fauchery L."/>
            <person name="Guy J."/>
            <person name="Iotti M."/>
            <person name="Le Tacon F."/>
            <person name="Lindquist E.A."/>
            <person name="Lipzen A."/>
            <person name="Malagnac F."/>
            <person name="Mello A."/>
            <person name="Molinier V."/>
            <person name="Miyauchi S."/>
            <person name="Poulain J."/>
            <person name="Riccioni C."/>
            <person name="Rubini A."/>
            <person name="Sitrit Y."/>
            <person name="Splivallo R."/>
            <person name="Traeger S."/>
            <person name="Wang M."/>
            <person name="Zifcakova L."/>
            <person name="Wipf D."/>
            <person name="Zambonelli A."/>
            <person name="Paolocci F."/>
            <person name="Nowrousian M."/>
            <person name="Ottonello S."/>
            <person name="Baldrian P."/>
            <person name="Spatafora J.W."/>
            <person name="Henrissat B."/>
            <person name="Nagy L.G."/>
            <person name="Aury J.M."/>
            <person name="Wincker P."/>
            <person name="Grigoriev I.V."/>
            <person name="Bonfante P."/>
            <person name="Martin F.M."/>
        </authorList>
    </citation>
    <scope>NUCLEOTIDE SEQUENCE [LARGE SCALE GENOMIC DNA]</scope>
    <source>
        <strain evidence="2 3">ATCC MYA-4762</strain>
    </source>
</reference>
<proteinExistence type="predicted"/>
<dbReference type="InParanoid" id="A0A3N4LJF6"/>
<sequence>MEMDGDNVAMVKLNRPTTAASHAESHAELPMTKVKPTPPELPSTDVYKKAERAAAPTYVELGTKSGYHEMPSNTVSSTTPQQAHPPVSPKIAIYPSQTQSPLPSTPSTPGYPGYNYQRQQYPPPTKPSPPTWQQYPGPPPPNMFPASYVPPPPPPNPPSPGSPYRYAPHQSPGHHQSPGQIYQPHPIPTLNPLQRTSLHEMA</sequence>
<dbReference type="EMBL" id="ML121548">
    <property type="protein sequence ID" value="RPB23043.1"/>
    <property type="molecule type" value="Genomic_DNA"/>
</dbReference>
<organism evidence="2 3">
    <name type="scientific">Terfezia boudieri ATCC MYA-4762</name>
    <dbReference type="NCBI Taxonomy" id="1051890"/>
    <lineage>
        <taxon>Eukaryota</taxon>
        <taxon>Fungi</taxon>
        <taxon>Dikarya</taxon>
        <taxon>Ascomycota</taxon>
        <taxon>Pezizomycotina</taxon>
        <taxon>Pezizomycetes</taxon>
        <taxon>Pezizales</taxon>
        <taxon>Pezizaceae</taxon>
        <taxon>Terfezia</taxon>
    </lineage>
</organism>
<name>A0A3N4LJF6_9PEZI</name>
<dbReference type="AlphaFoldDB" id="A0A3N4LJF6"/>
<feature type="compositionally biased region" description="Pro residues" evidence="1">
    <location>
        <begin position="121"/>
        <end position="161"/>
    </location>
</feature>
<gene>
    <name evidence="2" type="ORF">L211DRAFT_293125</name>
</gene>
<evidence type="ECO:0000313" key="2">
    <source>
        <dbReference type="EMBL" id="RPB23043.1"/>
    </source>
</evidence>
<accession>A0A3N4LJF6</accession>